<evidence type="ECO:0000313" key="2">
    <source>
        <dbReference type="Proteomes" id="UP001187734"/>
    </source>
</evidence>
<gene>
    <name evidence="1" type="ORF">FTOL_10840</name>
</gene>
<dbReference type="Proteomes" id="UP001187734">
    <property type="component" value="Unassembled WGS sequence"/>
</dbReference>
<reference evidence="1" key="1">
    <citation type="submission" date="2018-03" db="EMBL/GenBank/DDBJ databases">
        <authorList>
            <person name="Guldener U."/>
        </authorList>
    </citation>
    <scope>NUCLEOTIDE SEQUENCE</scope>
</reference>
<organism evidence="1 2">
    <name type="scientific">Fusarium torulosum</name>
    <dbReference type="NCBI Taxonomy" id="33205"/>
    <lineage>
        <taxon>Eukaryota</taxon>
        <taxon>Fungi</taxon>
        <taxon>Dikarya</taxon>
        <taxon>Ascomycota</taxon>
        <taxon>Pezizomycotina</taxon>
        <taxon>Sordariomycetes</taxon>
        <taxon>Hypocreomycetidae</taxon>
        <taxon>Hypocreales</taxon>
        <taxon>Nectriaceae</taxon>
        <taxon>Fusarium</taxon>
    </lineage>
</organism>
<keyword evidence="2" id="KW-1185">Reference proteome</keyword>
<comment type="caution">
    <text evidence="1">The sequence shown here is derived from an EMBL/GenBank/DDBJ whole genome shotgun (WGS) entry which is preliminary data.</text>
</comment>
<name>A0AAE8SME9_9HYPO</name>
<dbReference type="EMBL" id="ONZP01000446">
    <property type="protein sequence ID" value="SPJ84322.1"/>
    <property type="molecule type" value="Genomic_DNA"/>
</dbReference>
<sequence length="257" mass="29965">MRKRRWEPLEWRMTRKDDLDEEKRVLLQELSLEMEKVYDIARNHLLDGERIRLGSPPDFRIIYLLTNHSIYGTGARSYVNYGTITSEDGQGCLLFQTLTSRGGKGTRGRMEWFLELFSYKIQQSPYDQRNTFVVTWTQAIMVVPKGKDYVQGIILKDRLSPAEVVNLKRAVAHPPRCHPKLVNLFACLHHSAAKFEPREHRQAFYIEAGAIFNDCESCRDVGCRLRKNLKDRLWCSRSYSWLLSDNQSPAAIANNRR</sequence>
<evidence type="ECO:0000313" key="1">
    <source>
        <dbReference type="EMBL" id="SPJ84322.1"/>
    </source>
</evidence>
<dbReference type="AlphaFoldDB" id="A0AAE8SME9"/>
<proteinExistence type="predicted"/>
<protein>
    <submittedName>
        <fullName evidence="1">Uncharacterized protein</fullName>
    </submittedName>
</protein>
<accession>A0AAE8SME9</accession>